<feature type="region of interest" description="Disordered" evidence="5">
    <location>
        <begin position="371"/>
        <end position="411"/>
    </location>
</feature>
<dbReference type="InterPro" id="IPR050186">
    <property type="entry name" value="TPT_transporter"/>
</dbReference>
<feature type="transmembrane region" description="Helical" evidence="6">
    <location>
        <begin position="281"/>
        <end position="301"/>
    </location>
</feature>
<feature type="transmembrane region" description="Helical" evidence="6">
    <location>
        <begin position="343"/>
        <end position="360"/>
    </location>
</feature>
<evidence type="ECO:0000256" key="3">
    <source>
        <dbReference type="ARBA" id="ARBA00022989"/>
    </source>
</evidence>
<proteinExistence type="predicted"/>
<evidence type="ECO:0000256" key="4">
    <source>
        <dbReference type="ARBA" id="ARBA00023136"/>
    </source>
</evidence>
<feature type="region of interest" description="Disordered" evidence="5">
    <location>
        <begin position="197"/>
        <end position="237"/>
    </location>
</feature>
<evidence type="ECO:0000256" key="1">
    <source>
        <dbReference type="ARBA" id="ARBA00004141"/>
    </source>
</evidence>
<gene>
    <name evidence="7" type="ORF">MNEG_8284</name>
</gene>
<evidence type="ECO:0000256" key="2">
    <source>
        <dbReference type="ARBA" id="ARBA00022692"/>
    </source>
</evidence>
<protein>
    <recommendedName>
        <fullName evidence="9">Sugar phosphate transporter domain-containing protein</fullName>
    </recommendedName>
</protein>
<organism evidence="7 8">
    <name type="scientific">Monoraphidium neglectum</name>
    <dbReference type="NCBI Taxonomy" id="145388"/>
    <lineage>
        <taxon>Eukaryota</taxon>
        <taxon>Viridiplantae</taxon>
        <taxon>Chlorophyta</taxon>
        <taxon>core chlorophytes</taxon>
        <taxon>Chlorophyceae</taxon>
        <taxon>CS clade</taxon>
        <taxon>Sphaeropleales</taxon>
        <taxon>Selenastraceae</taxon>
        <taxon>Monoraphidium</taxon>
    </lineage>
</organism>
<feature type="transmembrane region" description="Helical" evidence="6">
    <location>
        <begin position="99"/>
        <end position="124"/>
    </location>
</feature>
<dbReference type="EMBL" id="KK101776">
    <property type="protein sequence ID" value="KIY99676.1"/>
    <property type="molecule type" value="Genomic_DNA"/>
</dbReference>
<keyword evidence="8" id="KW-1185">Reference proteome</keyword>
<dbReference type="OrthoDB" id="417037at2759"/>
<dbReference type="GO" id="GO:0016020">
    <property type="term" value="C:membrane"/>
    <property type="evidence" value="ECO:0007669"/>
    <property type="project" value="UniProtKB-SubCell"/>
</dbReference>
<comment type="subcellular location">
    <subcellularLocation>
        <location evidence="1">Membrane</location>
        <topology evidence="1">Multi-pass membrane protein</topology>
    </subcellularLocation>
</comment>
<evidence type="ECO:0008006" key="9">
    <source>
        <dbReference type="Google" id="ProtNLM"/>
    </source>
</evidence>
<evidence type="ECO:0000256" key="6">
    <source>
        <dbReference type="SAM" id="Phobius"/>
    </source>
</evidence>
<dbReference type="GeneID" id="25741160"/>
<dbReference type="KEGG" id="mng:MNEG_8284"/>
<feature type="compositionally biased region" description="Low complexity" evidence="5">
    <location>
        <begin position="387"/>
        <end position="400"/>
    </location>
</feature>
<sequence>MGAALGPKAVATASAAAAAAALDRQVALSAFAALFYGTCSIGLVMINKWAFILFPLTNLVLLLQLALTLAVFAAQRAAAPSAAFPAWSGAAARSAAPLSALYLGNVVFSLLSLKGLNLPMYLVLRRNTPLVVLLLKRAVRGYWPSPQIIASVATVCAGSVVAGFNDLEGELKSYCFAAVSCLLQAAYMLAIEVRSRGHARPPPRGDADGGDASGDAEAGGGKAAAAAPPPQQQQQPVALSEGEMLHYNALLNLPFVLAICAATGELSGARSAAAAAVAKASAFELVLALLGCAGGGFVLNWSMMLCTSVNSALTTTIVGVLKGVIGTIVGFFVLGGAKMRPSGVAGVALNTLGGILYSYFKWQEKAAAKRATGPLDDGGSDAGAGAGDEAAPLLGGAAEGAARRRRDADGA</sequence>
<feature type="transmembrane region" description="Helical" evidence="6">
    <location>
        <begin position="28"/>
        <end position="47"/>
    </location>
</feature>
<dbReference type="RefSeq" id="XP_013898696.1">
    <property type="nucleotide sequence ID" value="XM_014043242.1"/>
</dbReference>
<evidence type="ECO:0000313" key="7">
    <source>
        <dbReference type="EMBL" id="KIY99676.1"/>
    </source>
</evidence>
<dbReference type="Proteomes" id="UP000054498">
    <property type="component" value="Unassembled WGS sequence"/>
</dbReference>
<evidence type="ECO:0000256" key="5">
    <source>
        <dbReference type="SAM" id="MobiDB-lite"/>
    </source>
</evidence>
<name>A0A0D2MG61_9CHLO</name>
<keyword evidence="3 6" id="KW-1133">Transmembrane helix</keyword>
<accession>A0A0D2MG61</accession>
<feature type="transmembrane region" description="Helical" evidence="6">
    <location>
        <begin position="313"/>
        <end position="337"/>
    </location>
</feature>
<evidence type="ECO:0000313" key="8">
    <source>
        <dbReference type="Proteomes" id="UP000054498"/>
    </source>
</evidence>
<reference evidence="7 8" key="1">
    <citation type="journal article" date="2013" name="BMC Genomics">
        <title>Reconstruction of the lipid metabolism for the microalga Monoraphidium neglectum from its genome sequence reveals characteristics suitable for biofuel production.</title>
        <authorList>
            <person name="Bogen C."/>
            <person name="Al-Dilaimi A."/>
            <person name="Albersmeier A."/>
            <person name="Wichmann J."/>
            <person name="Grundmann M."/>
            <person name="Rupp O."/>
            <person name="Lauersen K.J."/>
            <person name="Blifernez-Klassen O."/>
            <person name="Kalinowski J."/>
            <person name="Goesmann A."/>
            <person name="Mussgnug J.H."/>
            <person name="Kruse O."/>
        </authorList>
    </citation>
    <scope>NUCLEOTIDE SEQUENCE [LARGE SCALE GENOMIC DNA]</scope>
    <source>
        <strain evidence="7 8">SAG 48.87</strain>
    </source>
</reference>
<keyword evidence="2 6" id="KW-0812">Transmembrane</keyword>
<feature type="transmembrane region" description="Helical" evidence="6">
    <location>
        <begin position="249"/>
        <end position="269"/>
    </location>
</feature>
<dbReference type="PANTHER" id="PTHR11132">
    <property type="entry name" value="SOLUTE CARRIER FAMILY 35"/>
    <property type="match status" value="1"/>
</dbReference>
<keyword evidence="4 6" id="KW-0472">Membrane</keyword>
<feature type="transmembrane region" description="Helical" evidence="6">
    <location>
        <begin position="59"/>
        <end position="79"/>
    </location>
</feature>
<dbReference type="AlphaFoldDB" id="A0A0D2MG61"/>